<protein>
    <submittedName>
        <fullName evidence="8">Response regulator transcription factor</fullName>
    </submittedName>
</protein>
<feature type="domain" description="HTH luxR-type" evidence="6">
    <location>
        <begin position="158"/>
        <end position="223"/>
    </location>
</feature>
<dbReference type="InterPro" id="IPR039420">
    <property type="entry name" value="WalR-like"/>
</dbReference>
<dbReference type="InterPro" id="IPR016032">
    <property type="entry name" value="Sig_transdc_resp-reg_C-effctor"/>
</dbReference>
<dbReference type="PRINTS" id="PR00038">
    <property type="entry name" value="HTHLUXR"/>
</dbReference>
<evidence type="ECO:0000256" key="2">
    <source>
        <dbReference type="ARBA" id="ARBA00023015"/>
    </source>
</evidence>
<sequence length="226" mass="25329">MNEPIASPRHIHVLLADDHQMVIEGIKTLLQQEADIRVVAQAYSGQEALHCLQDHPEVNVAIVDLNMPQMTGVELTRTIQTIRPDVRVLALSMFHDHTSVTEVLEAGGAGYLLKNTNKDELSEAIRAVAAGRTFFSREVGAMLLQNMQIPANGRRKSSDGHLIELTAREKQVLQLIAREYSNYHIAEQLFISERTVETHRKNILAKTNSKSVIGLIQYALRHKLIT</sequence>
<dbReference type="SUPFAM" id="SSF52172">
    <property type="entry name" value="CheY-like"/>
    <property type="match status" value="1"/>
</dbReference>
<keyword evidence="1 5" id="KW-0597">Phosphoprotein</keyword>
<dbReference type="SUPFAM" id="SSF46894">
    <property type="entry name" value="C-terminal effector domain of the bipartite response regulators"/>
    <property type="match status" value="1"/>
</dbReference>
<dbReference type="Gene3D" id="3.40.50.2300">
    <property type="match status" value="1"/>
</dbReference>
<dbReference type="InterPro" id="IPR001789">
    <property type="entry name" value="Sig_transdc_resp-reg_receiver"/>
</dbReference>
<dbReference type="EMBL" id="CP060202">
    <property type="protein sequence ID" value="QNH61235.1"/>
    <property type="molecule type" value="Genomic_DNA"/>
</dbReference>
<evidence type="ECO:0000259" key="6">
    <source>
        <dbReference type="PROSITE" id="PS50043"/>
    </source>
</evidence>
<dbReference type="PANTHER" id="PTHR43214:SF41">
    <property type="entry name" value="NITRATE_NITRITE RESPONSE REGULATOR PROTEIN NARP"/>
    <property type="match status" value="1"/>
</dbReference>
<evidence type="ECO:0000256" key="4">
    <source>
        <dbReference type="ARBA" id="ARBA00023163"/>
    </source>
</evidence>
<keyword evidence="9" id="KW-1185">Reference proteome</keyword>
<dbReference type="CDD" id="cd06170">
    <property type="entry name" value="LuxR_C_like"/>
    <property type="match status" value="1"/>
</dbReference>
<evidence type="ECO:0000256" key="3">
    <source>
        <dbReference type="ARBA" id="ARBA00023125"/>
    </source>
</evidence>
<reference evidence="8 9" key="1">
    <citation type="submission" date="2020-08" db="EMBL/GenBank/DDBJ databases">
        <title>Hymenobacter sp. S2-20-2 genome sequencing.</title>
        <authorList>
            <person name="Jin L."/>
        </authorList>
    </citation>
    <scope>NUCLEOTIDE SEQUENCE [LARGE SCALE GENOMIC DNA]</scope>
    <source>
        <strain evidence="8 9">S2-20-2</strain>
    </source>
</reference>
<dbReference type="RefSeq" id="WP_185887165.1">
    <property type="nucleotide sequence ID" value="NZ_CP060202.1"/>
</dbReference>
<dbReference type="AlphaFoldDB" id="A0A7G7W4E2"/>
<dbReference type="PROSITE" id="PS50043">
    <property type="entry name" value="HTH_LUXR_2"/>
    <property type="match status" value="1"/>
</dbReference>
<dbReference type="CDD" id="cd17535">
    <property type="entry name" value="REC_NarL-like"/>
    <property type="match status" value="1"/>
</dbReference>
<dbReference type="GO" id="GO:0003677">
    <property type="term" value="F:DNA binding"/>
    <property type="evidence" value="ECO:0007669"/>
    <property type="project" value="UniProtKB-KW"/>
</dbReference>
<dbReference type="GO" id="GO:0006355">
    <property type="term" value="P:regulation of DNA-templated transcription"/>
    <property type="evidence" value="ECO:0007669"/>
    <property type="project" value="InterPro"/>
</dbReference>
<evidence type="ECO:0000313" key="9">
    <source>
        <dbReference type="Proteomes" id="UP000515489"/>
    </source>
</evidence>
<dbReference type="Pfam" id="PF00196">
    <property type="entry name" value="GerE"/>
    <property type="match status" value="1"/>
</dbReference>
<dbReference type="InterPro" id="IPR000792">
    <property type="entry name" value="Tscrpt_reg_LuxR_C"/>
</dbReference>
<keyword evidence="2" id="KW-0805">Transcription regulation</keyword>
<organism evidence="8 9">
    <name type="scientific">Hymenobacter sediminicola</name>
    <dbReference type="NCBI Taxonomy" id="2761579"/>
    <lineage>
        <taxon>Bacteria</taxon>
        <taxon>Pseudomonadati</taxon>
        <taxon>Bacteroidota</taxon>
        <taxon>Cytophagia</taxon>
        <taxon>Cytophagales</taxon>
        <taxon>Hymenobacteraceae</taxon>
        <taxon>Hymenobacter</taxon>
    </lineage>
</organism>
<dbReference type="SMART" id="SM00421">
    <property type="entry name" value="HTH_LUXR"/>
    <property type="match status" value="1"/>
</dbReference>
<keyword evidence="4" id="KW-0804">Transcription</keyword>
<evidence type="ECO:0000259" key="7">
    <source>
        <dbReference type="PROSITE" id="PS50110"/>
    </source>
</evidence>
<dbReference type="InterPro" id="IPR058245">
    <property type="entry name" value="NreC/VraR/RcsB-like_REC"/>
</dbReference>
<evidence type="ECO:0000256" key="5">
    <source>
        <dbReference type="PROSITE-ProRule" id="PRU00169"/>
    </source>
</evidence>
<proteinExistence type="predicted"/>
<accession>A0A7G7W4E2</accession>
<dbReference type="InterPro" id="IPR011006">
    <property type="entry name" value="CheY-like_superfamily"/>
</dbReference>
<evidence type="ECO:0000256" key="1">
    <source>
        <dbReference type="ARBA" id="ARBA00022553"/>
    </source>
</evidence>
<dbReference type="GO" id="GO:0000160">
    <property type="term" value="P:phosphorelay signal transduction system"/>
    <property type="evidence" value="ECO:0007669"/>
    <property type="project" value="InterPro"/>
</dbReference>
<dbReference type="KEGG" id="hsk:H4317_13810"/>
<dbReference type="SMART" id="SM00448">
    <property type="entry name" value="REC"/>
    <property type="match status" value="1"/>
</dbReference>
<dbReference type="PROSITE" id="PS50110">
    <property type="entry name" value="RESPONSE_REGULATORY"/>
    <property type="match status" value="1"/>
</dbReference>
<name>A0A7G7W4E2_9BACT</name>
<dbReference type="Pfam" id="PF00072">
    <property type="entry name" value="Response_reg"/>
    <property type="match status" value="1"/>
</dbReference>
<dbReference type="PANTHER" id="PTHR43214">
    <property type="entry name" value="TWO-COMPONENT RESPONSE REGULATOR"/>
    <property type="match status" value="1"/>
</dbReference>
<evidence type="ECO:0000313" key="8">
    <source>
        <dbReference type="EMBL" id="QNH61235.1"/>
    </source>
</evidence>
<keyword evidence="3" id="KW-0238">DNA-binding</keyword>
<feature type="domain" description="Response regulatory" evidence="7">
    <location>
        <begin position="12"/>
        <end position="129"/>
    </location>
</feature>
<gene>
    <name evidence="8" type="ORF">H4317_13810</name>
</gene>
<feature type="modified residue" description="4-aspartylphosphate" evidence="5">
    <location>
        <position position="64"/>
    </location>
</feature>
<dbReference type="Proteomes" id="UP000515489">
    <property type="component" value="Chromosome"/>
</dbReference>